<evidence type="ECO:0000256" key="6">
    <source>
        <dbReference type="ARBA" id="ARBA00022695"/>
    </source>
</evidence>
<dbReference type="InterPro" id="IPR011708">
    <property type="entry name" value="DNA_pol3_alpha_NTPase_dom"/>
</dbReference>
<dbReference type="Pfam" id="PF20914">
    <property type="entry name" value="DNA_pol_IIIA_C"/>
    <property type="match status" value="1"/>
</dbReference>
<dbReference type="NCBIfam" id="NF004226">
    <property type="entry name" value="PRK05673.1"/>
    <property type="match status" value="1"/>
</dbReference>
<dbReference type="CDD" id="cd04485">
    <property type="entry name" value="DnaE_OBF"/>
    <property type="match status" value="1"/>
</dbReference>
<feature type="domain" description="Polymerase/histidinol phosphatase N-terminal" evidence="10">
    <location>
        <begin position="6"/>
        <end position="73"/>
    </location>
</feature>
<dbReference type="SUPFAM" id="SSF89550">
    <property type="entry name" value="PHP domain-like"/>
    <property type="match status" value="1"/>
</dbReference>
<dbReference type="InterPro" id="IPR040982">
    <property type="entry name" value="DNA_pol3_finger"/>
</dbReference>
<dbReference type="EC" id="2.7.7.7" evidence="2"/>
<evidence type="ECO:0000256" key="2">
    <source>
        <dbReference type="ARBA" id="ARBA00012417"/>
    </source>
</evidence>
<dbReference type="InterPro" id="IPR004805">
    <property type="entry name" value="DnaE2/DnaE/PolC"/>
</dbReference>
<comment type="catalytic activity">
    <reaction evidence="9">
        <text>DNA(n) + a 2'-deoxyribonucleoside 5'-triphosphate = DNA(n+1) + diphosphate</text>
        <dbReference type="Rhea" id="RHEA:22508"/>
        <dbReference type="Rhea" id="RHEA-COMP:17339"/>
        <dbReference type="Rhea" id="RHEA-COMP:17340"/>
        <dbReference type="ChEBI" id="CHEBI:33019"/>
        <dbReference type="ChEBI" id="CHEBI:61560"/>
        <dbReference type="ChEBI" id="CHEBI:173112"/>
        <dbReference type="EC" id="2.7.7.7"/>
    </reaction>
</comment>
<protein>
    <recommendedName>
        <fullName evidence="3">DNA polymerase III subunit alpha</fullName>
        <ecNumber evidence="2">2.7.7.7</ecNumber>
    </recommendedName>
</protein>
<organism evidence="11 12">
    <name type="scientific">Methylococcus geothermalis</name>
    <dbReference type="NCBI Taxonomy" id="2681310"/>
    <lineage>
        <taxon>Bacteria</taxon>
        <taxon>Pseudomonadati</taxon>
        <taxon>Pseudomonadota</taxon>
        <taxon>Gammaproteobacteria</taxon>
        <taxon>Methylococcales</taxon>
        <taxon>Methylococcaceae</taxon>
        <taxon>Methylococcus</taxon>
    </lineage>
</organism>
<dbReference type="GO" id="GO:0005737">
    <property type="term" value="C:cytoplasm"/>
    <property type="evidence" value="ECO:0007669"/>
    <property type="project" value="UniProtKB-SubCell"/>
</dbReference>
<evidence type="ECO:0000256" key="3">
    <source>
        <dbReference type="ARBA" id="ARBA00019114"/>
    </source>
</evidence>
<dbReference type="Pfam" id="PF02811">
    <property type="entry name" value="PHP"/>
    <property type="match status" value="1"/>
</dbReference>
<keyword evidence="7" id="KW-0235">DNA replication</keyword>
<dbReference type="PANTHER" id="PTHR32294">
    <property type="entry name" value="DNA POLYMERASE III SUBUNIT ALPHA"/>
    <property type="match status" value="1"/>
</dbReference>
<evidence type="ECO:0000256" key="8">
    <source>
        <dbReference type="ARBA" id="ARBA00022932"/>
    </source>
</evidence>
<dbReference type="KEGG" id="metu:GNH96_11275"/>
<dbReference type="InterPro" id="IPR004013">
    <property type="entry name" value="PHP_dom"/>
</dbReference>
<keyword evidence="6 11" id="KW-0548">Nucleotidyltransferase</keyword>
<evidence type="ECO:0000256" key="4">
    <source>
        <dbReference type="ARBA" id="ARBA00022490"/>
    </source>
</evidence>
<evidence type="ECO:0000256" key="7">
    <source>
        <dbReference type="ARBA" id="ARBA00022705"/>
    </source>
</evidence>
<dbReference type="Gene3D" id="1.10.10.1600">
    <property type="entry name" value="Bacterial DNA polymerase III alpha subunit, thumb domain"/>
    <property type="match status" value="1"/>
</dbReference>
<evidence type="ECO:0000313" key="12">
    <source>
        <dbReference type="Proteomes" id="UP000503004"/>
    </source>
</evidence>
<dbReference type="InterPro" id="IPR049821">
    <property type="entry name" value="PolIIIA_DnaE1_PHP"/>
</dbReference>
<dbReference type="InterPro" id="IPR004365">
    <property type="entry name" value="NA-bd_OB_tRNA"/>
</dbReference>
<dbReference type="InterPro" id="IPR041931">
    <property type="entry name" value="DNA_pol3_alpha_thumb_dom"/>
</dbReference>
<dbReference type="Gene3D" id="2.40.50.140">
    <property type="entry name" value="Nucleic acid-binding proteins"/>
    <property type="match status" value="1"/>
</dbReference>
<accession>A0A858Q9C0</accession>
<sequence>MEPKFVHLRIHTEYSLVDGVVRIKPLVKKLAEFGMPAVAVTDQSNLFSLVKFYKAAMGAGIKPIAGADVWIQNPQEAGAPHRLTLLVQNQEGYLALTELISRSYQENQHQGVPMLMPEWLADRNAGLIALSGGREGAIGHALIGGHAAEAGRLAEYWGGVFRDRFYLELCRTGRANEERYIDAAVALASRFGLPVVATNDVRFISAEDFEAHEARVCIYQGRVLDDPRRPRDYSEQQYLRSEEEMLALFADLPEALENSVEIARRCNLGLTLGKNFLPDFPVPEGVTLDDFFIQQSREGLEERLAVRPPSGRGPLDARTERYRQRLELELSVIREMGFPGYFLIVADFIQWAKSQGIPVGPGRGSGAGSLVAYALKITDLDPIEFDLLFERFLNPERVSMPDFDVDFCMERRDEVIDYVARKYGRDKVSQIITYGSMAAKAVVRDVGRVLGHPYGFVDRIAKLIPFELGITLSKALDDSEDLRKLYQEDEEVKALLDLARSLEGITRNPGKHAGGVVIAPSRLVDFSPLYCEPGGGNLVTQFDKDDVEAVGLVKFDFLGLRTLTIIDWALADINAKRRAAGEEPIDINRIPLDDPKTYELLGKCATTAVFQLESRGMKDLIKRLKPDCFEDIIALVALFRPGPLQSGMVDDYINVKHGRTKAEYPHPLLEPILKPTNGVILYQEQVMQIARDMAGYTLGGADLLRRAMGKKKPEEMAKQREIFVAGSTAQGVEESISSYIFDLMEKFAGYGFNKSHSAAYALVSYQTAWLKSHYPAEFMAAVLSADMDNTDKVVVLIDECRGMKLSILPPDVNLSDYRFTVQSPREILYGLGAVKGVGQTAIEDILQERGKNGPFADLLDLCRRIDLRKANRRVLEAMIRAGVLDCFDRNRAALFAALPDALKAAEQHGAMSAAGQDDLFGGFAAASAVAASVNVTVGHVEPWTEAERLAQEKATLGLYLTGHPITSHEHELEQIVTTRLGPLMGEGEGSRGETRVVVAGLIVDIRTRLTRNGQKMGFVSLDDRTGRMELAVYTETFQRDGHHLTKDGIVVAEGMLGFDEYAGQTRITAERIFSIEEARAHYARCLRIEWPGAMAADGVPPSFLNEFKNLLGQFAGGECPVQIAYHGRGAETLLRLGERWRVYPRDELIGRLQKCIGNGRVDVVYR</sequence>
<keyword evidence="4" id="KW-0963">Cytoplasm</keyword>
<keyword evidence="5 11" id="KW-0808">Transferase</keyword>
<keyword evidence="8" id="KW-0239">DNA-directed DNA polymerase</keyword>
<gene>
    <name evidence="11" type="primary">dnaE</name>
    <name evidence="11" type="ORF">GNH96_11275</name>
</gene>
<reference evidence="12" key="1">
    <citation type="submission" date="2019-12" db="EMBL/GenBank/DDBJ databases">
        <authorList>
            <person name="Awala S.I."/>
            <person name="Rhee S.K."/>
        </authorList>
    </citation>
    <scope>NUCLEOTIDE SEQUENCE [LARGE SCALE GENOMIC DNA]</scope>
    <source>
        <strain evidence="12">IM1</strain>
    </source>
</reference>
<dbReference type="Gene3D" id="1.10.150.870">
    <property type="match status" value="1"/>
</dbReference>
<dbReference type="CDD" id="cd07433">
    <property type="entry name" value="PHP_PolIIIA_DnaE1"/>
    <property type="match status" value="1"/>
</dbReference>
<dbReference type="InterPro" id="IPR029460">
    <property type="entry name" value="DNAPol_HHH"/>
</dbReference>
<dbReference type="FunFam" id="1.10.10.1600:FF:000001">
    <property type="entry name" value="DNA polymerase III subunit alpha"/>
    <property type="match status" value="1"/>
</dbReference>
<dbReference type="GO" id="GO:0008408">
    <property type="term" value="F:3'-5' exonuclease activity"/>
    <property type="evidence" value="ECO:0007669"/>
    <property type="project" value="InterPro"/>
</dbReference>
<evidence type="ECO:0000256" key="9">
    <source>
        <dbReference type="ARBA" id="ARBA00049244"/>
    </source>
</evidence>
<dbReference type="Proteomes" id="UP000503004">
    <property type="component" value="Chromosome"/>
</dbReference>
<dbReference type="Pfam" id="PF17657">
    <property type="entry name" value="DNA_pol3_finger"/>
    <property type="match status" value="1"/>
</dbReference>
<dbReference type="AlphaFoldDB" id="A0A858Q9C0"/>
<evidence type="ECO:0000313" key="11">
    <source>
        <dbReference type="EMBL" id="QJD30498.1"/>
    </source>
</evidence>
<dbReference type="SMART" id="SM00481">
    <property type="entry name" value="POLIIIAc"/>
    <property type="match status" value="1"/>
</dbReference>
<comment type="subcellular location">
    <subcellularLocation>
        <location evidence="1">Cytoplasm</location>
    </subcellularLocation>
</comment>
<dbReference type="Pfam" id="PF14579">
    <property type="entry name" value="HHH_6"/>
    <property type="match status" value="1"/>
</dbReference>
<dbReference type="EMBL" id="CP046565">
    <property type="protein sequence ID" value="QJD30498.1"/>
    <property type="molecule type" value="Genomic_DNA"/>
</dbReference>
<evidence type="ECO:0000259" key="10">
    <source>
        <dbReference type="SMART" id="SM00481"/>
    </source>
</evidence>
<evidence type="ECO:0000256" key="5">
    <source>
        <dbReference type="ARBA" id="ARBA00022679"/>
    </source>
</evidence>
<dbReference type="InterPro" id="IPR003141">
    <property type="entry name" value="Pol/His_phosphatase_N"/>
</dbReference>
<dbReference type="NCBIfam" id="TIGR00594">
    <property type="entry name" value="polc"/>
    <property type="match status" value="1"/>
</dbReference>
<dbReference type="GO" id="GO:0003887">
    <property type="term" value="F:DNA-directed DNA polymerase activity"/>
    <property type="evidence" value="ECO:0007669"/>
    <property type="project" value="UniProtKB-KW"/>
</dbReference>
<dbReference type="GO" id="GO:0003676">
    <property type="term" value="F:nucleic acid binding"/>
    <property type="evidence" value="ECO:0007669"/>
    <property type="project" value="InterPro"/>
</dbReference>
<keyword evidence="12" id="KW-1185">Reference proteome</keyword>
<dbReference type="InterPro" id="IPR012340">
    <property type="entry name" value="NA-bd_OB-fold"/>
</dbReference>
<dbReference type="GO" id="GO:0006260">
    <property type="term" value="P:DNA replication"/>
    <property type="evidence" value="ECO:0007669"/>
    <property type="project" value="UniProtKB-KW"/>
</dbReference>
<dbReference type="PANTHER" id="PTHR32294:SF0">
    <property type="entry name" value="DNA POLYMERASE III SUBUNIT ALPHA"/>
    <property type="match status" value="1"/>
</dbReference>
<dbReference type="InterPro" id="IPR048472">
    <property type="entry name" value="DNA_pol_IIIA_C"/>
</dbReference>
<evidence type="ECO:0000256" key="1">
    <source>
        <dbReference type="ARBA" id="ARBA00004496"/>
    </source>
</evidence>
<dbReference type="InterPro" id="IPR016195">
    <property type="entry name" value="Pol/histidinol_Pase-like"/>
</dbReference>
<dbReference type="FunFam" id="1.10.150.870:FF:000001">
    <property type="entry name" value="DNA polymerase III subunit alpha"/>
    <property type="match status" value="1"/>
</dbReference>
<dbReference type="RefSeq" id="WP_169603774.1">
    <property type="nucleotide sequence ID" value="NZ_CP046565.1"/>
</dbReference>
<dbReference type="Pfam" id="PF07733">
    <property type="entry name" value="DNA_pol3_alpha"/>
    <property type="match status" value="1"/>
</dbReference>
<proteinExistence type="predicted"/>
<dbReference type="Pfam" id="PF01336">
    <property type="entry name" value="tRNA_anti-codon"/>
    <property type="match status" value="1"/>
</dbReference>
<dbReference type="Gene3D" id="3.20.20.140">
    <property type="entry name" value="Metal-dependent hydrolases"/>
    <property type="match status" value="1"/>
</dbReference>
<name>A0A858Q9C0_9GAMM</name>